<accession>A0ABN1FNM6</accession>
<keyword evidence="3" id="KW-1185">Reference proteome</keyword>
<dbReference type="NCBIfam" id="TIGR00290">
    <property type="entry name" value="MJ0570_dom"/>
    <property type="match status" value="1"/>
</dbReference>
<dbReference type="PANTHER" id="PTHR12196:SF2">
    <property type="entry name" value="DIPHTHINE--AMMONIA LIGASE"/>
    <property type="match status" value="1"/>
</dbReference>
<keyword evidence="2" id="KW-0436">Ligase</keyword>
<dbReference type="Gene3D" id="3.40.50.620">
    <property type="entry name" value="HUPs"/>
    <property type="match status" value="1"/>
</dbReference>
<evidence type="ECO:0000259" key="1">
    <source>
        <dbReference type="Pfam" id="PF01902"/>
    </source>
</evidence>
<dbReference type="PANTHER" id="PTHR12196">
    <property type="entry name" value="DOMAIN OF UNKNOWN FUNCTION 71 DUF71 -CONTAINING PROTEIN"/>
    <property type="match status" value="1"/>
</dbReference>
<dbReference type="Gene3D" id="3.90.1490.10">
    <property type="entry name" value="putative n-type atp pyrophosphatase, domain 2"/>
    <property type="match status" value="1"/>
</dbReference>
<dbReference type="SUPFAM" id="SSF52402">
    <property type="entry name" value="Adenine nucleotide alpha hydrolases-like"/>
    <property type="match status" value="1"/>
</dbReference>
<evidence type="ECO:0000313" key="2">
    <source>
        <dbReference type="EMBL" id="GAA0594627.1"/>
    </source>
</evidence>
<dbReference type="InterPro" id="IPR030662">
    <property type="entry name" value="DPH6/MJ0570"/>
</dbReference>
<name>A0ABN1FNM6_9BACI</name>
<gene>
    <name evidence="2" type="ORF">GCM10009001_08440</name>
</gene>
<dbReference type="Pfam" id="PF01902">
    <property type="entry name" value="Diphthami_syn_2"/>
    <property type="match status" value="1"/>
</dbReference>
<proteinExistence type="predicted"/>
<comment type="caution">
    <text evidence="2">The sequence shown here is derived from an EMBL/GenBank/DDBJ whole genome shotgun (WGS) entry which is preliminary data.</text>
</comment>
<dbReference type="EMBL" id="BAAADS010000006">
    <property type="protein sequence ID" value="GAA0594627.1"/>
    <property type="molecule type" value="Genomic_DNA"/>
</dbReference>
<organism evidence="2 3">
    <name type="scientific">Virgibacillus siamensis</name>
    <dbReference type="NCBI Taxonomy" id="480071"/>
    <lineage>
        <taxon>Bacteria</taxon>
        <taxon>Bacillati</taxon>
        <taxon>Bacillota</taxon>
        <taxon>Bacilli</taxon>
        <taxon>Bacillales</taxon>
        <taxon>Bacillaceae</taxon>
        <taxon>Virgibacillus</taxon>
    </lineage>
</organism>
<dbReference type="InterPro" id="IPR014729">
    <property type="entry name" value="Rossmann-like_a/b/a_fold"/>
</dbReference>
<dbReference type="RefSeq" id="WP_343810593.1">
    <property type="nucleotide sequence ID" value="NZ_BAAADS010000006.1"/>
</dbReference>
<dbReference type="GO" id="GO:0016874">
    <property type="term" value="F:ligase activity"/>
    <property type="evidence" value="ECO:0007669"/>
    <property type="project" value="UniProtKB-KW"/>
</dbReference>
<dbReference type="CDD" id="cd01994">
    <property type="entry name" value="AANH_PF0828-like"/>
    <property type="match status" value="1"/>
</dbReference>
<reference evidence="2 3" key="1">
    <citation type="journal article" date="2019" name="Int. J. Syst. Evol. Microbiol.">
        <title>The Global Catalogue of Microorganisms (GCM) 10K type strain sequencing project: providing services to taxonomists for standard genome sequencing and annotation.</title>
        <authorList>
            <consortium name="The Broad Institute Genomics Platform"/>
            <consortium name="The Broad Institute Genome Sequencing Center for Infectious Disease"/>
            <person name="Wu L."/>
            <person name="Ma J."/>
        </authorList>
    </citation>
    <scope>NUCLEOTIDE SEQUENCE [LARGE SCALE GENOMIC DNA]</scope>
    <source>
        <strain evidence="2 3">JCM 15395</strain>
    </source>
</reference>
<sequence>MVEKVALSFSGGKDSCFALYKLQEKRVEVACLLTTIWKKSGSTVAHDEKRERIKKQARRAEIPVYFIETDFDTYTADFVSAVNNLKMRYGIDGVAFGDIYLEGHREWGEQVASAAGVEAVYPLWTKEENMLQLLREVIAAGFKAKVIKVDSDRLPESWTGRPVNQDFADDIARFDVCPMGESGEYHTTVLDGPIFNSD</sequence>
<dbReference type="Proteomes" id="UP001500866">
    <property type="component" value="Unassembled WGS sequence"/>
</dbReference>
<dbReference type="InterPro" id="IPR002761">
    <property type="entry name" value="Diphthami_syn_dom"/>
</dbReference>
<evidence type="ECO:0000313" key="3">
    <source>
        <dbReference type="Proteomes" id="UP001500866"/>
    </source>
</evidence>
<feature type="domain" description="Diphthamide synthase" evidence="1">
    <location>
        <begin position="4"/>
        <end position="196"/>
    </location>
</feature>
<protein>
    <submittedName>
        <fullName evidence="2">Diphthine--ammonia ligase</fullName>
    </submittedName>
</protein>